<dbReference type="KEGG" id="mmai:sS8_0756"/>
<protein>
    <recommendedName>
        <fullName evidence="3">DDE Tnp4 domain-containing protein</fullName>
    </recommendedName>
</protein>
<proteinExistence type="predicted"/>
<comment type="cofactor">
    <cofactor evidence="1">
        <name>a divalent metal cation</name>
        <dbReference type="ChEBI" id="CHEBI:60240"/>
    </cofactor>
</comment>
<evidence type="ECO:0000313" key="6">
    <source>
        <dbReference type="Proteomes" id="UP000266313"/>
    </source>
</evidence>
<evidence type="ECO:0000256" key="2">
    <source>
        <dbReference type="ARBA" id="ARBA00022723"/>
    </source>
</evidence>
<evidence type="ECO:0000313" key="4">
    <source>
        <dbReference type="EMBL" id="BBA32721.1"/>
    </source>
</evidence>
<sequence length="137" mass="15750">MKNNLVGGLEDRQVKYLGSTHEGKKHDKKICDEEGPRFPDGVELYRDSGFQGHELANVTVHQPKKRPRNGRLSADDQEANRLHSSIRVIIEHIISGIKRCRVVKDVFRNTKEGYDDVVIELACGLHNYRSYCRNQSY</sequence>
<keyword evidence="6" id="KW-1185">Reference proteome</keyword>
<keyword evidence="2" id="KW-0479">Metal-binding</keyword>
<dbReference type="EMBL" id="AP017928">
    <property type="protein sequence ID" value="BBA32817.1"/>
    <property type="molecule type" value="Genomic_DNA"/>
</dbReference>
<dbReference type="Pfam" id="PF13359">
    <property type="entry name" value="DDE_Tnp_4"/>
    <property type="match status" value="1"/>
</dbReference>
<dbReference type="InterPro" id="IPR027806">
    <property type="entry name" value="HARBI1_dom"/>
</dbReference>
<dbReference type="RefSeq" id="WP_119628459.1">
    <property type="nucleotide sequence ID" value="NZ_AP017928.1"/>
</dbReference>
<dbReference type="GO" id="GO:0046872">
    <property type="term" value="F:metal ion binding"/>
    <property type="evidence" value="ECO:0007669"/>
    <property type="project" value="UniProtKB-KW"/>
</dbReference>
<evidence type="ECO:0000256" key="1">
    <source>
        <dbReference type="ARBA" id="ARBA00001968"/>
    </source>
</evidence>
<dbReference type="AlphaFoldDB" id="A0A250KMN4"/>
<accession>A0A250KMN4</accession>
<feature type="domain" description="DDE Tnp4" evidence="3">
    <location>
        <begin position="12"/>
        <end position="127"/>
    </location>
</feature>
<dbReference type="KEGG" id="mmai:sS8_0852"/>
<dbReference type="EMBL" id="AP017928">
    <property type="protein sequence ID" value="BBA32721.1"/>
    <property type="molecule type" value="Genomic_DNA"/>
</dbReference>
<organism evidence="5 6">
    <name type="scientific">Methylocaldum marinum</name>
    <dbReference type="NCBI Taxonomy" id="1432792"/>
    <lineage>
        <taxon>Bacteria</taxon>
        <taxon>Pseudomonadati</taxon>
        <taxon>Pseudomonadota</taxon>
        <taxon>Gammaproteobacteria</taxon>
        <taxon>Methylococcales</taxon>
        <taxon>Methylococcaceae</taxon>
        <taxon>Methylocaldum</taxon>
    </lineage>
</organism>
<reference evidence="5 6" key="1">
    <citation type="submission" date="2016-12" db="EMBL/GenBank/DDBJ databases">
        <title>Genome sequencing of Methylocaldum marinum.</title>
        <authorList>
            <person name="Takeuchi M."/>
            <person name="Kamagata Y."/>
            <person name="Hiraoka S."/>
            <person name="Oshima K."/>
            <person name="Hattori M."/>
            <person name="Iwasaki W."/>
        </authorList>
    </citation>
    <scope>NUCLEOTIDE SEQUENCE [LARGE SCALE GENOMIC DNA]</scope>
    <source>
        <strain evidence="5 6">S8</strain>
    </source>
</reference>
<evidence type="ECO:0000313" key="5">
    <source>
        <dbReference type="EMBL" id="BBA32817.1"/>
    </source>
</evidence>
<dbReference type="OrthoDB" id="7063032at2"/>
<gene>
    <name evidence="4" type="ORF">sS8_0756</name>
    <name evidence="5" type="ORF">sS8_0852</name>
</gene>
<name>A0A250KMN4_9GAMM</name>
<evidence type="ECO:0000259" key="3">
    <source>
        <dbReference type="Pfam" id="PF13359"/>
    </source>
</evidence>
<dbReference type="Proteomes" id="UP000266313">
    <property type="component" value="Chromosome"/>
</dbReference>